<dbReference type="CDD" id="cd16262">
    <property type="entry name" value="EFG_III"/>
    <property type="match status" value="1"/>
</dbReference>
<evidence type="ECO:0000256" key="3">
    <source>
        <dbReference type="ARBA" id="ARBA00022741"/>
    </source>
</evidence>
<proteinExistence type="inferred from homology"/>
<dbReference type="PANTHER" id="PTHR43261">
    <property type="entry name" value="TRANSLATION ELONGATION FACTOR G-RELATED"/>
    <property type="match status" value="1"/>
</dbReference>
<dbReference type="SUPFAM" id="SSF54980">
    <property type="entry name" value="EF-G C-terminal domain-like"/>
    <property type="match status" value="2"/>
</dbReference>
<dbReference type="HAMAP" id="MF_00054_B">
    <property type="entry name" value="EF_G_EF_2_B"/>
    <property type="match status" value="1"/>
</dbReference>
<feature type="binding site" evidence="7">
    <location>
        <begin position="17"/>
        <end position="24"/>
    </location>
    <ligand>
        <name>GTP</name>
        <dbReference type="ChEBI" id="CHEBI:37565"/>
    </ligand>
</feature>
<comment type="similarity">
    <text evidence="1 7">Belongs to the TRAFAC class translation factor GTPase superfamily. Classic translation factor GTPase family. EF-G/EF-2 subfamily.</text>
</comment>
<dbReference type="PROSITE" id="PS51722">
    <property type="entry name" value="G_TR_2"/>
    <property type="match status" value="1"/>
</dbReference>
<dbReference type="InterPro" id="IPR014721">
    <property type="entry name" value="Ribsml_uS5_D2-typ_fold_subgr"/>
</dbReference>
<keyword evidence="5 7" id="KW-0648">Protein biosynthesis</keyword>
<evidence type="ECO:0000313" key="10">
    <source>
        <dbReference type="Proteomes" id="UP001208567"/>
    </source>
</evidence>
<dbReference type="InterPro" id="IPR035647">
    <property type="entry name" value="EFG_III/V"/>
</dbReference>
<dbReference type="Gene3D" id="2.40.30.10">
    <property type="entry name" value="Translation factors"/>
    <property type="match status" value="1"/>
</dbReference>
<evidence type="ECO:0000313" key="9">
    <source>
        <dbReference type="EMBL" id="GLC29819.1"/>
    </source>
</evidence>
<dbReference type="SUPFAM" id="SSF50447">
    <property type="entry name" value="Translation proteins"/>
    <property type="match status" value="1"/>
</dbReference>
<dbReference type="GO" id="GO:0003746">
    <property type="term" value="F:translation elongation factor activity"/>
    <property type="evidence" value="ECO:0007669"/>
    <property type="project" value="UniProtKB-KW"/>
</dbReference>
<dbReference type="Gene3D" id="3.30.70.870">
    <property type="entry name" value="Elongation Factor G (Translational Gtpase), domain 3"/>
    <property type="match status" value="1"/>
</dbReference>
<reference evidence="9 10" key="1">
    <citation type="journal article" date="2024" name="Int. J. Syst. Evol. Microbiol.">
        <title>Clostridium omnivorum sp. nov., isolated from anoxic soil under the treatment of reductive soil disinfestation.</title>
        <authorList>
            <person name="Ueki A."/>
            <person name="Tonouchi A."/>
            <person name="Kaku N."/>
            <person name="Honma S."/>
            <person name="Ueki K."/>
        </authorList>
    </citation>
    <scope>NUCLEOTIDE SEQUENCE [LARGE SCALE GENOMIC DNA]</scope>
    <source>
        <strain evidence="9 10">E14</strain>
    </source>
</reference>
<dbReference type="PANTHER" id="PTHR43261:SF1">
    <property type="entry name" value="RIBOSOME-RELEASING FACTOR 2, MITOCHONDRIAL"/>
    <property type="match status" value="1"/>
</dbReference>
<dbReference type="InterPro" id="IPR031157">
    <property type="entry name" value="G_TR_CS"/>
</dbReference>
<evidence type="ECO:0000259" key="8">
    <source>
        <dbReference type="PROSITE" id="PS51722"/>
    </source>
</evidence>
<comment type="function">
    <text evidence="7">Catalyzes the GTP-dependent ribosomal translocation step during translation elongation. During this step, the ribosome changes from the pre-translocational (PRE) to the post-translocational (POST) state as the newly formed A-site-bound peptidyl-tRNA and P-site-bound deacylated tRNA move to the P and E sites, respectively. Catalyzes the coordinated movement of the two tRNA molecules, the mRNA and conformational changes in the ribosome.</text>
</comment>
<dbReference type="SMART" id="SM00889">
    <property type="entry name" value="EFG_IV"/>
    <property type="match status" value="1"/>
</dbReference>
<accession>A0ABQ5N3P3</accession>
<dbReference type="InterPro" id="IPR009000">
    <property type="entry name" value="Transl_B-barrel_sf"/>
</dbReference>
<dbReference type="NCBIfam" id="TIGR00231">
    <property type="entry name" value="small_GTP"/>
    <property type="match status" value="1"/>
</dbReference>
<dbReference type="InterPro" id="IPR000795">
    <property type="entry name" value="T_Tr_GTP-bd_dom"/>
</dbReference>
<organism evidence="9 10">
    <name type="scientific">Clostridium omnivorum</name>
    <dbReference type="NCBI Taxonomy" id="1604902"/>
    <lineage>
        <taxon>Bacteria</taxon>
        <taxon>Bacillati</taxon>
        <taxon>Bacillota</taxon>
        <taxon>Clostridia</taxon>
        <taxon>Eubacteriales</taxon>
        <taxon>Clostridiaceae</taxon>
        <taxon>Clostridium</taxon>
    </lineage>
</organism>
<dbReference type="InterPro" id="IPR005225">
    <property type="entry name" value="Small_GTP-bd"/>
</dbReference>
<keyword evidence="4 7" id="KW-0251">Elongation factor</keyword>
<evidence type="ECO:0000256" key="7">
    <source>
        <dbReference type="HAMAP-Rule" id="MF_00054"/>
    </source>
</evidence>
<evidence type="ECO:0000256" key="6">
    <source>
        <dbReference type="ARBA" id="ARBA00023134"/>
    </source>
</evidence>
<dbReference type="InterPro" id="IPR000640">
    <property type="entry name" value="EFG_V-like"/>
</dbReference>
<sequence>MARQFPLEKFRNIGIMAHIDAGKTTTTERILFYTGKTHKIGEVHEGAATMDWMVQEQERGITITSAATTAQWKGYAVNIIDTPGHVDFTVEVERSLRVLDGAVTVLDAKSGVEPQTETVWRQADKYGVPRMVYVNKMDATGADFYHCVNTLRERLKANAVPIQIPIGQEAEFVGMVDLIKMVAILHKNDLGTEIEITEIPAELKDKAEEFRTALIEALADLDEEITMKYLEGEEVTEEEIHRAIRNATIANQMVPVICGSSYKNKGVQEMLDAVVEYMPSPLDIAAVTGTVPDSGEEVTRPADDNAPMAALAFKIATDPFVGRLAFTRVYSGIMVSGTYVLNSTKGKKERIGRLVRMHANHREDVEELRAGDLGAIVGLKETTTGDTLCAENSPVILEKMEFPDPVIDVAIEPKTKAGQEKMGIALAKLAEEDPTFRTHTDQETGQTIISGMGELHLEIIVDRLTREFKVECNVGKPQVAYKETIRKPIKAEGKFVRQSGGRGQYGHCWIEMMPTEGEYEFENAIVGGAIPKEYISPIDNGIQEASQSGILGGYPVINFKVKLVDGSYHDVDSSEMAFKIAGSMAFKNAMAKADPVLLEPMMKVEVTVPEEYMGDVMGDINSRRGRIEGMEARHGAQIIRSFVPLSEMFGYATTLRSRTQGRGVYSMTFDHYEEVPKSIQEQIVTSRKDA</sequence>
<dbReference type="RefSeq" id="WP_264849098.1">
    <property type="nucleotide sequence ID" value="NZ_BRXR01000001.1"/>
</dbReference>
<comment type="subcellular location">
    <subcellularLocation>
        <location evidence="7">Cytoplasm</location>
    </subcellularLocation>
</comment>
<dbReference type="CDD" id="cd01434">
    <property type="entry name" value="EFG_mtEFG1_IV"/>
    <property type="match status" value="1"/>
</dbReference>
<keyword evidence="10" id="KW-1185">Reference proteome</keyword>
<dbReference type="Pfam" id="PF00009">
    <property type="entry name" value="GTP_EFTU"/>
    <property type="match status" value="1"/>
</dbReference>
<dbReference type="InterPro" id="IPR047872">
    <property type="entry name" value="EFG_IV"/>
</dbReference>
<comment type="caution">
    <text evidence="9">The sequence shown here is derived from an EMBL/GenBank/DDBJ whole genome shotgun (WGS) entry which is preliminary data.</text>
</comment>
<dbReference type="CDD" id="cd01886">
    <property type="entry name" value="EF-G"/>
    <property type="match status" value="1"/>
</dbReference>
<dbReference type="Gene3D" id="3.40.50.300">
    <property type="entry name" value="P-loop containing nucleotide triphosphate hydrolases"/>
    <property type="match status" value="1"/>
</dbReference>
<evidence type="ECO:0000256" key="1">
    <source>
        <dbReference type="ARBA" id="ARBA00005870"/>
    </source>
</evidence>
<dbReference type="NCBIfam" id="NF009381">
    <property type="entry name" value="PRK12740.1-5"/>
    <property type="match status" value="1"/>
</dbReference>
<keyword evidence="7" id="KW-0963">Cytoplasm</keyword>
<dbReference type="Gene3D" id="3.30.70.240">
    <property type="match status" value="1"/>
</dbReference>
<dbReference type="NCBIfam" id="NF009379">
    <property type="entry name" value="PRK12740.1-3"/>
    <property type="match status" value="1"/>
</dbReference>
<dbReference type="CDD" id="cd04088">
    <property type="entry name" value="EFG_mtEFG_II"/>
    <property type="match status" value="1"/>
</dbReference>
<dbReference type="PROSITE" id="PS00301">
    <property type="entry name" value="G_TR_1"/>
    <property type="match status" value="1"/>
</dbReference>
<gene>
    <name evidence="7 9" type="primary">fusA</name>
    <name evidence="9" type="ORF">bsdE14_12290</name>
</gene>
<dbReference type="InterPro" id="IPR027417">
    <property type="entry name" value="P-loop_NTPase"/>
</dbReference>
<dbReference type="InterPro" id="IPR005517">
    <property type="entry name" value="Transl_elong_EFG/EF2_IV"/>
</dbReference>
<dbReference type="Pfam" id="PF03144">
    <property type="entry name" value="GTP_EFTU_D2"/>
    <property type="match status" value="1"/>
</dbReference>
<dbReference type="EMBL" id="BRXR01000001">
    <property type="protein sequence ID" value="GLC29819.1"/>
    <property type="molecule type" value="Genomic_DNA"/>
</dbReference>
<dbReference type="CDD" id="cd03713">
    <property type="entry name" value="EFG_mtEFG_C"/>
    <property type="match status" value="1"/>
</dbReference>
<evidence type="ECO:0000256" key="4">
    <source>
        <dbReference type="ARBA" id="ARBA00022768"/>
    </source>
</evidence>
<dbReference type="Pfam" id="PF00679">
    <property type="entry name" value="EFG_C"/>
    <property type="match status" value="1"/>
</dbReference>
<dbReference type="PRINTS" id="PR00315">
    <property type="entry name" value="ELONGATNFCT"/>
</dbReference>
<dbReference type="InterPro" id="IPR020568">
    <property type="entry name" value="Ribosomal_Su5_D2-typ_SF"/>
</dbReference>
<keyword evidence="3 7" id="KW-0547">Nucleotide-binding</keyword>
<dbReference type="Pfam" id="PF14492">
    <property type="entry name" value="EFG_III"/>
    <property type="match status" value="1"/>
</dbReference>
<dbReference type="InterPro" id="IPR009022">
    <property type="entry name" value="EFG_III"/>
</dbReference>
<protein>
    <recommendedName>
        <fullName evidence="2 7">Elongation factor G</fullName>
        <shortName evidence="7">EF-G</shortName>
    </recommendedName>
</protein>
<evidence type="ECO:0000256" key="2">
    <source>
        <dbReference type="ARBA" id="ARBA00017872"/>
    </source>
</evidence>
<dbReference type="Proteomes" id="UP001208567">
    <property type="component" value="Unassembled WGS sequence"/>
</dbReference>
<dbReference type="InterPro" id="IPR035649">
    <property type="entry name" value="EFG_V"/>
</dbReference>
<dbReference type="Gene3D" id="3.30.230.10">
    <property type="match status" value="1"/>
</dbReference>
<feature type="binding site" evidence="7">
    <location>
        <begin position="81"/>
        <end position="85"/>
    </location>
    <ligand>
        <name>GTP</name>
        <dbReference type="ChEBI" id="CHEBI:37565"/>
    </ligand>
</feature>
<dbReference type="SUPFAM" id="SSF52540">
    <property type="entry name" value="P-loop containing nucleoside triphosphate hydrolases"/>
    <property type="match status" value="1"/>
</dbReference>
<keyword evidence="6 7" id="KW-0342">GTP-binding</keyword>
<dbReference type="SMART" id="SM00838">
    <property type="entry name" value="EFG_C"/>
    <property type="match status" value="1"/>
</dbReference>
<dbReference type="NCBIfam" id="TIGR00484">
    <property type="entry name" value="EF-G"/>
    <property type="match status" value="1"/>
</dbReference>
<dbReference type="SUPFAM" id="SSF54211">
    <property type="entry name" value="Ribosomal protein S5 domain 2-like"/>
    <property type="match status" value="1"/>
</dbReference>
<evidence type="ECO:0000256" key="5">
    <source>
        <dbReference type="ARBA" id="ARBA00022917"/>
    </source>
</evidence>
<dbReference type="Pfam" id="PF03764">
    <property type="entry name" value="EFG_IV"/>
    <property type="match status" value="1"/>
</dbReference>
<dbReference type="InterPro" id="IPR041095">
    <property type="entry name" value="EFG_II"/>
</dbReference>
<name>A0ABQ5N3P3_9CLOT</name>
<dbReference type="InterPro" id="IPR004161">
    <property type="entry name" value="EFTu-like_2"/>
</dbReference>
<dbReference type="InterPro" id="IPR004540">
    <property type="entry name" value="Transl_elong_EFG/EF2"/>
</dbReference>
<feature type="binding site" evidence="7">
    <location>
        <begin position="135"/>
        <end position="138"/>
    </location>
    <ligand>
        <name>GTP</name>
        <dbReference type="ChEBI" id="CHEBI:37565"/>
    </ligand>
</feature>
<feature type="domain" description="Tr-type G" evidence="8">
    <location>
        <begin position="8"/>
        <end position="282"/>
    </location>
</feature>